<comment type="subcellular location">
    <subcellularLocation>
        <location evidence="10">Chromosome</location>
        <location evidence="10">Centromere</location>
        <location evidence="10">Kinetochore</location>
    </subcellularLocation>
    <subcellularLocation>
        <location evidence="10">Nucleus</location>
    </subcellularLocation>
</comment>
<keyword evidence="6 11" id="KW-0175">Coiled coil</keyword>
<dbReference type="InterPro" id="IPR005550">
    <property type="entry name" value="Kinetochore_Ndc80"/>
</dbReference>
<keyword evidence="7 10" id="KW-0539">Nucleus</keyword>
<evidence type="ECO:0000256" key="10">
    <source>
        <dbReference type="RuleBase" id="RU368072"/>
    </source>
</evidence>
<evidence type="ECO:0000256" key="11">
    <source>
        <dbReference type="SAM" id="Coils"/>
    </source>
</evidence>
<feature type="compositionally biased region" description="Polar residues" evidence="12">
    <location>
        <begin position="66"/>
        <end position="83"/>
    </location>
</feature>
<dbReference type="Gene3D" id="1.10.418.30">
    <property type="entry name" value="Ncd80 complex, Ncd80 subunit"/>
    <property type="match status" value="1"/>
</dbReference>
<dbReference type="Pfam" id="PF03801">
    <property type="entry name" value="Ndc80_HEC"/>
    <property type="match status" value="1"/>
</dbReference>
<keyword evidence="3 10" id="KW-0132">Cell division</keyword>
<keyword evidence="4 10" id="KW-0498">Mitosis</keyword>
<accession>A0AA38H733</accession>
<feature type="region of interest" description="Disordered" evidence="12">
    <location>
        <begin position="1"/>
        <end position="141"/>
    </location>
</feature>
<evidence type="ECO:0000256" key="4">
    <source>
        <dbReference type="ARBA" id="ARBA00022776"/>
    </source>
</evidence>
<feature type="coiled-coil region" evidence="11">
    <location>
        <begin position="546"/>
        <end position="580"/>
    </location>
</feature>
<dbReference type="AlphaFoldDB" id="A0AA38H733"/>
<comment type="similarity">
    <text evidence="1 10">Belongs to the NDC80/HEC1 family.</text>
</comment>
<evidence type="ECO:0000256" key="12">
    <source>
        <dbReference type="SAM" id="MobiDB-lite"/>
    </source>
</evidence>
<evidence type="ECO:0000259" key="13">
    <source>
        <dbReference type="Pfam" id="PF03801"/>
    </source>
</evidence>
<keyword evidence="2 10" id="KW-0158">Chromosome</keyword>
<feature type="coiled-coil region" evidence="11">
    <location>
        <begin position="424"/>
        <end position="451"/>
    </location>
</feature>
<name>A0AA38H733_9TREE</name>
<dbReference type="PANTHER" id="PTHR10643">
    <property type="entry name" value="KINETOCHORE PROTEIN NDC80"/>
    <property type="match status" value="1"/>
</dbReference>
<evidence type="ECO:0000256" key="9">
    <source>
        <dbReference type="ARBA" id="ARBA00023328"/>
    </source>
</evidence>
<dbReference type="GO" id="GO:0051315">
    <property type="term" value="P:attachment of mitotic spindle microtubules to kinetochore"/>
    <property type="evidence" value="ECO:0007669"/>
    <property type="project" value="UniProtKB-UniRule"/>
</dbReference>
<evidence type="ECO:0000313" key="14">
    <source>
        <dbReference type="EMBL" id="KAI9635485.1"/>
    </source>
</evidence>
<evidence type="ECO:0000256" key="7">
    <source>
        <dbReference type="ARBA" id="ARBA00023242"/>
    </source>
</evidence>
<dbReference type="GeneID" id="77727804"/>
<organism evidence="14 15">
    <name type="scientific">Dioszegia hungarica</name>
    <dbReference type="NCBI Taxonomy" id="4972"/>
    <lineage>
        <taxon>Eukaryota</taxon>
        <taxon>Fungi</taxon>
        <taxon>Dikarya</taxon>
        <taxon>Basidiomycota</taxon>
        <taxon>Agaricomycotina</taxon>
        <taxon>Tremellomycetes</taxon>
        <taxon>Tremellales</taxon>
        <taxon>Bulleribasidiaceae</taxon>
        <taxon>Dioszegia</taxon>
    </lineage>
</organism>
<keyword evidence="8 10" id="KW-0131">Cell cycle</keyword>
<keyword evidence="5 10" id="KW-0995">Kinetochore</keyword>
<dbReference type="GO" id="GO:0005634">
    <property type="term" value="C:nucleus"/>
    <property type="evidence" value="ECO:0007669"/>
    <property type="project" value="UniProtKB-SubCell"/>
</dbReference>
<evidence type="ECO:0000256" key="1">
    <source>
        <dbReference type="ARBA" id="ARBA00007050"/>
    </source>
</evidence>
<comment type="subunit">
    <text evidence="10">Component of the NDC80 complex.</text>
</comment>
<dbReference type="InterPro" id="IPR055260">
    <property type="entry name" value="Ndc80_CH"/>
</dbReference>
<comment type="caution">
    <text evidence="14">The sequence shown here is derived from an EMBL/GenBank/DDBJ whole genome shotgun (WGS) entry which is preliminary data.</text>
</comment>
<dbReference type="RefSeq" id="XP_052945262.1">
    <property type="nucleotide sequence ID" value="XM_053088599.1"/>
</dbReference>
<feature type="compositionally biased region" description="Gly residues" evidence="12">
    <location>
        <begin position="84"/>
        <end position="98"/>
    </location>
</feature>
<evidence type="ECO:0000256" key="6">
    <source>
        <dbReference type="ARBA" id="ARBA00023054"/>
    </source>
</evidence>
<reference evidence="14" key="1">
    <citation type="journal article" date="2022" name="G3 (Bethesda)">
        <title>High quality genome of the basidiomycete yeast Dioszegia hungarica PDD-24b-2 isolated from cloud water.</title>
        <authorList>
            <person name="Jarrige D."/>
            <person name="Haridas S."/>
            <person name="Bleykasten-Grosshans C."/>
            <person name="Joly M."/>
            <person name="Nadalig T."/>
            <person name="Sancelme M."/>
            <person name="Vuilleumier S."/>
            <person name="Grigoriev I.V."/>
            <person name="Amato P."/>
            <person name="Bringel F."/>
        </authorList>
    </citation>
    <scope>NUCLEOTIDE SEQUENCE</scope>
    <source>
        <strain evidence="14">PDD-24b-2</strain>
    </source>
</reference>
<dbReference type="InterPro" id="IPR038273">
    <property type="entry name" value="Ndc80_sf"/>
</dbReference>
<comment type="function">
    <text evidence="10">Acts as a component of the essential kinetochore-associated NDC80 complex, which is required for chromosome segregation and spindle checkpoint activity.</text>
</comment>
<evidence type="ECO:0000256" key="2">
    <source>
        <dbReference type="ARBA" id="ARBA00022454"/>
    </source>
</evidence>
<feature type="domain" description="Kinetochore protein Ndc80 CH" evidence="13">
    <location>
        <begin position="115"/>
        <end position="256"/>
    </location>
</feature>
<evidence type="ECO:0000256" key="5">
    <source>
        <dbReference type="ARBA" id="ARBA00022838"/>
    </source>
</evidence>
<dbReference type="GO" id="GO:0051301">
    <property type="term" value="P:cell division"/>
    <property type="evidence" value="ECO:0007669"/>
    <property type="project" value="UniProtKB-UniRule"/>
</dbReference>
<dbReference type="GO" id="GO:0031262">
    <property type="term" value="C:Ndc80 complex"/>
    <property type="evidence" value="ECO:0007669"/>
    <property type="project" value="UniProtKB-UniRule"/>
</dbReference>
<evidence type="ECO:0000256" key="8">
    <source>
        <dbReference type="ARBA" id="ARBA00023306"/>
    </source>
</evidence>
<dbReference type="Proteomes" id="UP001164286">
    <property type="component" value="Unassembled WGS sequence"/>
</dbReference>
<evidence type="ECO:0000313" key="15">
    <source>
        <dbReference type="Proteomes" id="UP001164286"/>
    </source>
</evidence>
<dbReference type="EMBL" id="JAKWFO010000005">
    <property type="protein sequence ID" value="KAI9635485.1"/>
    <property type="molecule type" value="Genomic_DNA"/>
</dbReference>
<gene>
    <name evidence="14" type="ORF">MKK02DRAFT_32894</name>
</gene>
<evidence type="ECO:0000256" key="3">
    <source>
        <dbReference type="ARBA" id="ARBA00022618"/>
    </source>
</evidence>
<sequence length="677" mass="75453">MDARRRTTLMQDGPYGNAMPSGIPVPSSTVKKSALRAPASRMSMAPAAGHGGSQPTRGSIMGGMSHSASQDTLRRSTINRQSQMGGGRVQGKPEGGYVGQTPQSNRNMNGMSSVRRQSTFPSSSRPSMLPPSAAAARDGRPVKTAAFQASCRENIEQFCRTQRCPIAINDRTLHSPTQKDFLQIFRWLISEFLDPSFQWGLKAPTEEILYILGDLRYPGVGNISKTALAAPGSASNWGTLLAMLNWLVDLAKAHENWVNPDVISDPSRCKASDLPLDHPLLEDRVLWDFISQTYVRWFRGDGEEFPEIQAEVQDVYDRINQASVDESDELETLVHKRTVELQQLQAQEPPLKTLEEEYVRLMSDKTKFIAFIDLHRQKADKIKQGTAKAKAVISDHDHQLGAARSELGSIESAVSAQNLSPDEVQRMNHERETLSRQIEDLRLKTAEASQQSYDQEMSVTRSMDRFEQLLADYTALGHQIGTIPPISEGPMLGPDGIDYSVDLDLGVEDVNEVMAAGRRLRSEIWPALQSYGEGFRREMVEIENGNIALDDENDRLGQKVERQKEEAANLDMRLKVVNDQAEHAKTQLQVETSSANTRISRMENEVAQVLKDTQKGVVDLKGDIETKRIGFNELRHKTGNLQESIQREITSHIDVIIRAKEHASNQLKGIRGIAETH</sequence>
<keyword evidence="15" id="KW-1185">Reference proteome</keyword>
<protein>
    <recommendedName>
        <fullName evidence="10">Kinetochore protein NDC80</fullName>
    </recommendedName>
</protein>
<proteinExistence type="inferred from homology"/>
<feature type="compositionally biased region" description="Polar residues" evidence="12">
    <location>
        <begin position="100"/>
        <end position="120"/>
    </location>
</feature>
<feature type="compositionally biased region" description="Low complexity" evidence="12">
    <location>
        <begin position="36"/>
        <end position="48"/>
    </location>
</feature>
<dbReference type="PANTHER" id="PTHR10643:SF2">
    <property type="entry name" value="KINETOCHORE PROTEIN NDC80 HOMOLOG"/>
    <property type="match status" value="1"/>
</dbReference>
<feature type="compositionally biased region" description="Low complexity" evidence="12">
    <location>
        <begin position="121"/>
        <end position="136"/>
    </location>
</feature>
<keyword evidence="9 10" id="KW-0137">Centromere</keyword>